<keyword evidence="2" id="KW-1185">Reference proteome</keyword>
<keyword evidence="1" id="KW-0449">Lipoprotein</keyword>
<dbReference type="Proteomes" id="UP001589607">
    <property type="component" value="Unassembled WGS sequence"/>
</dbReference>
<dbReference type="Pfam" id="PF12771">
    <property type="entry name" value="SusD-like_2"/>
    <property type="match status" value="1"/>
</dbReference>
<accession>A0ABV5GMU4</accession>
<dbReference type="EMBL" id="JBHMEY010000019">
    <property type="protein sequence ID" value="MFB9096703.1"/>
    <property type="molecule type" value="Genomic_DNA"/>
</dbReference>
<name>A0ABV5GMU4_9FLAO</name>
<sequence length="472" mass="52548">MKKYIILLSSVLIVSCASDEKYEDLNRDPNKPTQVSAESLFNASIKSLFDQMESPNINTNVFRLFSQYWTQTTYNDESNYDLNNRRVADNHYSEMYRDVLYDLKDAKSKVSTPNKIAMISVLEVYTWQQLVDTYGNIPYSAALQGSLEPTPEYDDAKTIYEDLIVRINTAISTFSISGDAGFTGSDQIYGGDITQWLKFANSVKFKLAMRIADVASMTTISQTNAEEAVTAGMFSSNADNATLAYESNSTNANPVWSDLVESGRNDFVAANTLVDYMNTISDPRRPIYFEENLGANTYTGGIYGAVNNFPVFSHVGTQLKAQTFRGVLLDYAELEFLLAEAAERGYAVGGTTESHYNAGITASMNDWGVATADIATYLAQPSVAYTTAAGTWRQKVGFQFWLAMYNRGFEGWSVYRKYDAPVMNIAAVANIPVPTRYTYPLREQTLNKSNYNAAVAVIGGDELDTKIFWDVN</sequence>
<protein>
    <submittedName>
        <fullName evidence="1">SusD/RagB family nutrient-binding outer membrane lipoprotein</fullName>
    </submittedName>
</protein>
<dbReference type="InterPro" id="IPR011990">
    <property type="entry name" value="TPR-like_helical_dom_sf"/>
</dbReference>
<dbReference type="InterPro" id="IPR041662">
    <property type="entry name" value="SusD-like_2"/>
</dbReference>
<dbReference type="RefSeq" id="WP_236457056.1">
    <property type="nucleotide sequence ID" value="NZ_CBCSGE010000017.1"/>
</dbReference>
<dbReference type="PROSITE" id="PS51257">
    <property type="entry name" value="PROKAR_LIPOPROTEIN"/>
    <property type="match status" value="1"/>
</dbReference>
<dbReference type="SUPFAM" id="SSF48452">
    <property type="entry name" value="TPR-like"/>
    <property type="match status" value="1"/>
</dbReference>
<proteinExistence type="predicted"/>
<dbReference type="Gene3D" id="1.25.40.390">
    <property type="match status" value="1"/>
</dbReference>
<reference evidence="1 2" key="1">
    <citation type="submission" date="2024-09" db="EMBL/GenBank/DDBJ databases">
        <authorList>
            <person name="Sun Q."/>
            <person name="Mori K."/>
        </authorList>
    </citation>
    <scope>NUCLEOTIDE SEQUENCE [LARGE SCALE GENOMIC DNA]</scope>
    <source>
        <strain evidence="1 2">CECT 7955</strain>
    </source>
</reference>
<organism evidence="1 2">
    <name type="scientific">Flavobacterium jumunjinense</name>
    <dbReference type="NCBI Taxonomy" id="998845"/>
    <lineage>
        <taxon>Bacteria</taxon>
        <taxon>Pseudomonadati</taxon>
        <taxon>Bacteroidota</taxon>
        <taxon>Flavobacteriia</taxon>
        <taxon>Flavobacteriales</taxon>
        <taxon>Flavobacteriaceae</taxon>
        <taxon>Flavobacterium</taxon>
    </lineage>
</organism>
<evidence type="ECO:0000313" key="2">
    <source>
        <dbReference type="Proteomes" id="UP001589607"/>
    </source>
</evidence>
<comment type="caution">
    <text evidence="1">The sequence shown here is derived from an EMBL/GenBank/DDBJ whole genome shotgun (WGS) entry which is preliminary data.</text>
</comment>
<evidence type="ECO:0000313" key="1">
    <source>
        <dbReference type="EMBL" id="MFB9096703.1"/>
    </source>
</evidence>
<gene>
    <name evidence="1" type="ORF">ACFFVF_09270</name>
</gene>